<gene>
    <name evidence="1" type="ORF">rCG_53227</name>
</gene>
<dbReference type="AlphaFoldDB" id="A6JMS7"/>
<dbReference type="Proteomes" id="UP000234681">
    <property type="component" value="Chromosome X"/>
</dbReference>
<dbReference type="EMBL" id="CH473991">
    <property type="protein sequence ID" value="EDM10939.1"/>
    <property type="molecule type" value="Genomic_DNA"/>
</dbReference>
<name>A6JMS7_RAT</name>
<evidence type="ECO:0000313" key="1">
    <source>
        <dbReference type="EMBL" id="EDM10939.1"/>
    </source>
</evidence>
<organism evidence="1 2">
    <name type="scientific">Rattus norvegicus</name>
    <name type="common">Rat</name>
    <dbReference type="NCBI Taxonomy" id="10116"/>
    <lineage>
        <taxon>Eukaryota</taxon>
        <taxon>Metazoa</taxon>
        <taxon>Chordata</taxon>
        <taxon>Craniata</taxon>
        <taxon>Vertebrata</taxon>
        <taxon>Euteleostomi</taxon>
        <taxon>Mammalia</taxon>
        <taxon>Eutheria</taxon>
        <taxon>Euarchontoglires</taxon>
        <taxon>Glires</taxon>
        <taxon>Rodentia</taxon>
        <taxon>Myomorpha</taxon>
        <taxon>Muroidea</taxon>
        <taxon>Muridae</taxon>
        <taxon>Murinae</taxon>
        <taxon>Rattus</taxon>
    </lineage>
</organism>
<reference evidence="2" key="1">
    <citation type="submission" date="2005-09" db="EMBL/GenBank/DDBJ databases">
        <authorList>
            <person name="Mural R.J."/>
            <person name="Li P.W."/>
            <person name="Adams M.D."/>
            <person name="Amanatides P.G."/>
            <person name="Baden-Tillson H."/>
            <person name="Barnstead M."/>
            <person name="Chin S.H."/>
            <person name="Dew I."/>
            <person name="Evans C.A."/>
            <person name="Ferriera S."/>
            <person name="Flanigan M."/>
            <person name="Fosler C."/>
            <person name="Glodek A."/>
            <person name="Gu Z."/>
            <person name="Holt R.A."/>
            <person name="Jennings D."/>
            <person name="Kraft C.L."/>
            <person name="Lu F."/>
            <person name="Nguyen T."/>
            <person name="Nusskern D.R."/>
            <person name="Pfannkoch C.M."/>
            <person name="Sitter C."/>
            <person name="Sutton G.G."/>
            <person name="Venter J.C."/>
            <person name="Wang Z."/>
            <person name="Woodage T."/>
            <person name="Zheng X.H."/>
            <person name="Zhong F."/>
        </authorList>
    </citation>
    <scope>NUCLEOTIDE SEQUENCE [LARGE SCALE GENOMIC DNA]</scope>
    <source>
        <strain>BN</strain>
        <strain evidence="2">Sprague-Dawley</strain>
    </source>
</reference>
<proteinExistence type="predicted"/>
<evidence type="ECO:0000313" key="2">
    <source>
        <dbReference type="Proteomes" id="UP000234681"/>
    </source>
</evidence>
<accession>A6JMS7</accession>
<sequence length="35" mass="3991">MFEIIILTTNERVILRLCSENIPGLVLCMRPSVCI</sequence>
<protein>
    <submittedName>
        <fullName evidence="1">RCG53227</fullName>
    </submittedName>
</protein>